<accession>A0A9P4QKY0</accession>
<evidence type="ECO:0000313" key="2">
    <source>
        <dbReference type="EMBL" id="KAF2726746.1"/>
    </source>
</evidence>
<protein>
    <submittedName>
        <fullName evidence="2">Uncharacterized protein</fullName>
    </submittedName>
</protein>
<gene>
    <name evidence="2" type="ORF">EJ04DRAFT_582497</name>
</gene>
<comment type="caution">
    <text evidence="2">The sequence shown here is derived from an EMBL/GenBank/DDBJ whole genome shotgun (WGS) entry which is preliminary data.</text>
</comment>
<feature type="signal peptide" evidence="1">
    <location>
        <begin position="1"/>
        <end position="19"/>
    </location>
</feature>
<feature type="chain" id="PRO_5040124505" evidence="1">
    <location>
        <begin position="20"/>
        <end position="116"/>
    </location>
</feature>
<reference evidence="2" key="1">
    <citation type="journal article" date="2020" name="Stud. Mycol.">
        <title>101 Dothideomycetes genomes: a test case for predicting lifestyles and emergence of pathogens.</title>
        <authorList>
            <person name="Haridas S."/>
            <person name="Albert R."/>
            <person name="Binder M."/>
            <person name="Bloem J."/>
            <person name="Labutti K."/>
            <person name="Salamov A."/>
            <person name="Andreopoulos B."/>
            <person name="Baker S."/>
            <person name="Barry K."/>
            <person name="Bills G."/>
            <person name="Bluhm B."/>
            <person name="Cannon C."/>
            <person name="Castanera R."/>
            <person name="Culley D."/>
            <person name="Daum C."/>
            <person name="Ezra D."/>
            <person name="Gonzalez J."/>
            <person name="Henrissat B."/>
            <person name="Kuo A."/>
            <person name="Liang C."/>
            <person name="Lipzen A."/>
            <person name="Lutzoni F."/>
            <person name="Magnuson J."/>
            <person name="Mondo S."/>
            <person name="Nolan M."/>
            <person name="Ohm R."/>
            <person name="Pangilinan J."/>
            <person name="Park H.-J."/>
            <person name="Ramirez L."/>
            <person name="Alfaro M."/>
            <person name="Sun H."/>
            <person name="Tritt A."/>
            <person name="Yoshinaga Y."/>
            <person name="Zwiers L.-H."/>
            <person name="Turgeon B."/>
            <person name="Goodwin S."/>
            <person name="Spatafora J."/>
            <person name="Crous P."/>
            <person name="Grigoriev I."/>
        </authorList>
    </citation>
    <scope>NUCLEOTIDE SEQUENCE</scope>
    <source>
        <strain evidence="2">CBS 125425</strain>
    </source>
</reference>
<name>A0A9P4QKY0_9PLEO</name>
<dbReference type="Proteomes" id="UP000799444">
    <property type="component" value="Unassembled WGS sequence"/>
</dbReference>
<keyword evidence="3" id="KW-1185">Reference proteome</keyword>
<dbReference type="AlphaFoldDB" id="A0A9P4QKY0"/>
<keyword evidence="1" id="KW-0732">Signal</keyword>
<dbReference type="EMBL" id="ML996397">
    <property type="protein sequence ID" value="KAF2726746.1"/>
    <property type="molecule type" value="Genomic_DNA"/>
</dbReference>
<organism evidence="2 3">
    <name type="scientific">Polyplosphaeria fusca</name>
    <dbReference type="NCBI Taxonomy" id="682080"/>
    <lineage>
        <taxon>Eukaryota</taxon>
        <taxon>Fungi</taxon>
        <taxon>Dikarya</taxon>
        <taxon>Ascomycota</taxon>
        <taxon>Pezizomycotina</taxon>
        <taxon>Dothideomycetes</taxon>
        <taxon>Pleosporomycetidae</taxon>
        <taxon>Pleosporales</taxon>
        <taxon>Tetraplosphaeriaceae</taxon>
        <taxon>Polyplosphaeria</taxon>
    </lineage>
</organism>
<evidence type="ECO:0000256" key="1">
    <source>
        <dbReference type="SAM" id="SignalP"/>
    </source>
</evidence>
<sequence length="116" mass="12488">MLFTTLTPTLLALASLSSAAPQSGLPATEPVLAKYDTTTCVFGGGGPIRYYELDTCYDFYESDHGLQLLALPLHCTLRTYANKGCTGETSKYGTDASGEKKCVSLQGRWSMQTTCD</sequence>
<proteinExistence type="predicted"/>
<dbReference type="OrthoDB" id="3444638at2759"/>
<evidence type="ECO:0000313" key="3">
    <source>
        <dbReference type="Proteomes" id="UP000799444"/>
    </source>
</evidence>